<accession>A0ABV9Q6M5</accession>
<reference evidence="3" key="1">
    <citation type="journal article" date="2019" name="Int. J. Syst. Evol. Microbiol.">
        <title>The Global Catalogue of Microorganisms (GCM) 10K type strain sequencing project: providing services to taxonomists for standard genome sequencing and annotation.</title>
        <authorList>
            <consortium name="The Broad Institute Genomics Platform"/>
            <consortium name="The Broad Institute Genome Sequencing Center for Infectious Disease"/>
            <person name="Wu L."/>
            <person name="Ma J."/>
        </authorList>
    </citation>
    <scope>NUCLEOTIDE SEQUENCE [LARGE SCALE GENOMIC DNA]</scope>
    <source>
        <strain evidence="3">WYCCWR 12678</strain>
    </source>
</reference>
<keyword evidence="1" id="KW-0472">Membrane</keyword>
<feature type="transmembrane region" description="Helical" evidence="1">
    <location>
        <begin position="75"/>
        <end position="96"/>
    </location>
</feature>
<dbReference type="RefSeq" id="WP_380028232.1">
    <property type="nucleotide sequence ID" value="NZ_JBHSHC010000138.1"/>
</dbReference>
<evidence type="ECO:0000313" key="3">
    <source>
        <dbReference type="Proteomes" id="UP001596002"/>
    </source>
</evidence>
<proteinExistence type="predicted"/>
<evidence type="ECO:0000313" key="2">
    <source>
        <dbReference type="EMBL" id="MFC4769563.1"/>
    </source>
</evidence>
<organism evidence="2 3">
    <name type="scientific">Effusibacillus consociatus</name>
    <dbReference type="NCBI Taxonomy" id="1117041"/>
    <lineage>
        <taxon>Bacteria</taxon>
        <taxon>Bacillati</taxon>
        <taxon>Bacillota</taxon>
        <taxon>Bacilli</taxon>
        <taxon>Bacillales</taxon>
        <taxon>Alicyclobacillaceae</taxon>
        <taxon>Effusibacillus</taxon>
    </lineage>
</organism>
<evidence type="ECO:0000256" key="1">
    <source>
        <dbReference type="SAM" id="Phobius"/>
    </source>
</evidence>
<keyword evidence="1" id="KW-1133">Transmembrane helix</keyword>
<dbReference type="InterPro" id="IPR007272">
    <property type="entry name" value="Sulf_transp_TsuA/YedE"/>
</dbReference>
<comment type="caution">
    <text evidence="2">The sequence shown here is derived from an EMBL/GenBank/DDBJ whole genome shotgun (WGS) entry which is preliminary data.</text>
</comment>
<gene>
    <name evidence="2" type="ORF">ACFO8Q_19725</name>
</gene>
<keyword evidence="1" id="KW-0812">Transmembrane</keyword>
<protein>
    <submittedName>
        <fullName evidence="2">YeeE/YedE thiosulfate transporter family protein</fullName>
    </submittedName>
</protein>
<feature type="transmembrane region" description="Helical" evidence="1">
    <location>
        <begin position="41"/>
        <end position="63"/>
    </location>
</feature>
<feature type="transmembrane region" description="Helical" evidence="1">
    <location>
        <begin position="12"/>
        <end position="35"/>
    </location>
</feature>
<dbReference type="Pfam" id="PF04143">
    <property type="entry name" value="Sulf_transp"/>
    <property type="match status" value="1"/>
</dbReference>
<dbReference type="Proteomes" id="UP001596002">
    <property type="component" value="Unassembled WGS sequence"/>
</dbReference>
<name>A0ABV9Q6M5_9BACL</name>
<keyword evidence="3" id="KW-1185">Reference proteome</keyword>
<dbReference type="EMBL" id="JBHSHC010000138">
    <property type="protein sequence ID" value="MFC4769563.1"/>
    <property type="molecule type" value="Genomic_DNA"/>
</dbReference>
<feature type="transmembrane region" description="Helical" evidence="1">
    <location>
        <begin position="136"/>
        <end position="154"/>
    </location>
</feature>
<sequence>MTIPLTTSRSVMARALAVGILVAALATAVFLFAGVKPNIQWASPGALVGGLLFGIGIVIAGGCETGWMYRVVGGQVQFLIVGIGNIVGATFLAWGWDRLNIYNTFQNGWPKINMDMREHTTLRRIIHLYGDSIRSWPGRFLVAIIFPAVLMIQLERITREPIFLSRIMGINAILEL</sequence>